<organism evidence="3 4">
    <name type="scientific">Ilyodon furcidens</name>
    <name type="common">goldbreast splitfin</name>
    <dbReference type="NCBI Taxonomy" id="33524"/>
    <lineage>
        <taxon>Eukaryota</taxon>
        <taxon>Metazoa</taxon>
        <taxon>Chordata</taxon>
        <taxon>Craniata</taxon>
        <taxon>Vertebrata</taxon>
        <taxon>Euteleostomi</taxon>
        <taxon>Actinopterygii</taxon>
        <taxon>Neopterygii</taxon>
        <taxon>Teleostei</taxon>
        <taxon>Neoteleostei</taxon>
        <taxon>Acanthomorphata</taxon>
        <taxon>Ovalentaria</taxon>
        <taxon>Atherinomorphae</taxon>
        <taxon>Cyprinodontiformes</taxon>
        <taxon>Goodeidae</taxon>
        <taxon>Ilyodon</taxon>
    </lineage>
</organism>
<evidence type="ECO:0000313" key="3">
    <source>
        <dbReference type="EMBL" id="MEQ2229371.1"/>
    </source>
</evidence>
<protein>
    <submittedName>
        <fullName evidence="3">Glucocorticoid-induced transcript 1 protein</fullName>
    </submittedName>
</protein>
<feature type="region of interest" description="Disordered" evidence="2">
    <location>
        <begin position="89"/>
        <end position="110"/>
    </location>
</feature>
<dbReference type="EMBL" id="JAHRIQ010024919">
    <property type="protein sequence ID" value="MEQ2229371.1"/>
    <property type="molecule type" value="Genomic_DNA"/>
</dbReference>
<reference evidence="3 4" key="1">
    <citation type="submission" date="2021-06" db="EMBL/GenBank/DDBJ databases">
        <authorList>
            <person name="Palmer J.M."/>
        </authorList>
    </citation>
    <scope>NUCLEOTIDE SEQUENCE [LARGE SCALE GENOMIC DNA]</scope>
    <source>
        <strain evidence="4">if_2019</strain>
        <tissue evidence="3">Muscle</tissue>
    </source>
</reference>
<keyword evidence="1" id="KW-0597">Phosphoprotein</keyword>
<proteinExistence type="predicted"/>
<sequence>ERSKLQVRSSSAIRRASSLDAITGPYLTGQWPRDSHAPYPSCMKDKATQTPGFWADEAAELGSPHQRSASWGSADHLKEQIAKLRLQLQRSKQVTRQTKDREQNSLQLPQPAQHSAACQSQVSFSCHAALSCSVEVETLSLSQLGWCKIFPRLNRYDKGA</sequence>
<feature type="region of interest" description="Disordered" evidence="2">
    <location>
        <begin position="24"/>
        <end position="74"/>
    </location>
</feature>
<evidence type="ECO:0000313" key="4">
    <source>
        <dbReference type="Proteomes" id="UP001482620"/>
    </source>
</evidence>
<accession>A0ABV0TBF3</accession>
<keyword evidence="4" id="KW-1185">Reference proteome</keyword>
<feature type="non-terminal residue" evidence="3">
    <location>
        <position position="1"/>
    </location>
</feature>
<gene>
    <name evidence="3" type="primary">GLCCI1_2</name>
    <name evidence="3" type="ORF">ILYODFUR_018157</name>
</gene>
<dbReference type="PANTHER" id="PTHR14972:SF3">
    <property type="entry name" value="GLUCOCORTICOID-INDUCED TRANSCRIPT 1 PROTEIN"/>
    <property type="match status" value="1"/>
</dbReference>
<dbReference type="PANTHER" id="PTHR14972">
    <property type="entry name" value="AGAP011572-PA"/>
    <property type="match status" value="1"/>
</dbReference>
<dbReference type="InterPro" id="IPR026642">
    <property type="entry name" value="Glcci1/FAM117"/>
</dbReference>
<evidence type="ECO:0000256" key="1">
    <source>
        <dbReference type="ARBA" id="ARBA00022553"/>
    </source>
</evidence>
<name>A0ABV0TBF3_9TELE</name>
<comment type="caution">
    <text evidence="3">The sequence shown here is derived from an EMBL/GenBank/DDBJ whole genome shotgun (WGS) entry which is preliminary data.</text>
</comment>
<dbReference type="Proteomes" id="UP001482620">
    <property type="component" value="Unassembled WGS sequence"/>
</dbReference>
<dbReference type="Pfam" id="PF15388">
    <property type="entry name" value="FAM117"/>
    <property type="match status" value="1"/>
</dbReference>
<evidence type="ECO:0000256" key="2">
    <source>
        <dbReference type="SAM" id="MobiDB-lite"/>
    </source>
</evidence>